<organism evidence="1 2">
    <name type="scientific">Parvibium lacunae</name>
    <dbReference type="NCBI Taxonomy" id="1888893"/>
    <lineage>
        <taxon>Bacteria</taxon>
        <taxon>Pseudomonadati</taxon>
        <taxon>Pseudomonadota</taxon>
        <taxon>Betaproteobacteria</taxon>
        <taxon>Burkholderiales</taxon>
        <taxon>Alcaligenaceae</taxon>
        <taxon>Parvibium</taxon>
    </lineage>
</organism>
<accession>A0A368L0Y7</accession>
<gene>
    <name evidence="1" type="ORF">DU000_10490</name>
</gene>
<name>A0A368L0Y7_9BURK</name>
<reference evidence="1 2" key="1">
    <citation type="journal article" date="2018" name="Int. J. Syst. Evol. Microbiol.">
        <title>Parvibium lacunae gen. nov., sp. nov., a new member of the family Alcaligenaceae isolated from a freshwater pond.</title>
        <authorList>
            <person name="Chen W.M."/>
            <person name="Xie P.B."/>
            <person name="Hsu M.Y."/>
            <person name="Sheu S.Y."/>
        </authorList>
    </citation>
    <scope>NUCLEOTIDE SEQUENCE [LARGE SCALE GENOMIC DNA]</scope>
    <source>
        <strain evidence="1 2">KMB9</strain>
    </source>
</reference>
<proteinExistence type="predicted"/>
<protein>
    <submittedName>
        <fullName evidence="1">Uncharacterized protein</fullName>
    </submittedName>
</protein>
<comment type="caution">
    <text evidence="1">The sequence shown here is derived from an EMBL/GenBank/DDBJ whole genome shotgun (WGS) entry which is preliminary data.</text>
</comment>
<evidence type="ECO:0000313" key="2">
    <source>
        <dbReference type="Proteomes" id="UP000252357"/>
    </source>
</evidence>
<keyword evidence="2" id="KW-1185">Reference proteome</keyword>
<dbReference type="EMBL" id="QPGB01000005">
    <property type="protein sequence ID" value="RCS56769.1"/>
    <property type="molecule type" value="Genomic_DNA"/>
</dbReference>
<evidence type="ECO:0000313" key="1">
    <source>
        <dbReference type="EMBL" id="RCS56769.1"/>
    </source>
</evidence>
<dbReference type="AlphaFoldDB" id="A0A368L0Y7"/>
<sequence>MGIMQYRCQVRFIDLKGQARSVLDESLQFNYGFPEQQLTFAFPFFAQPHDLWQLSLQLSVASDSEPIRLALQIEKDHRLETAGTRGIADWLWSLGATHRASGAPEPAARFAAEGKQGIQFCASLPLPYSELLECHCLPDNHVYWVNQAEATLMAMPAPAAFSINNPAPEADIVIV</sequence>
<dbReference type="Proteomes" id="UP000252357">
    <property type="component" value="Unassembled WGS sequence"/>
</dbReference>